<evidence type="ECO:0000313" key="3">
    <source>
        <dbReference type="Proteomes" id="UP001321479"/>
    </source>
</evidence>
<keyword evidence="1" id="KW-0812">Transmembrane</keyword>
<dbReference type="Proteomes" id="UP001321479">
    <property type="component" value="Segment"/>
</dbReference>
<evidence type="ECO:0000256" key="1">
    <source>
        <dbReference type="SAM" id="Phobius"/>
    </source>
</evidence>
<dbReference type="InterPro" id="IPR036770">
    <property type="entry name" value="Ankyrin_rpt-contain_sf"/>
</dbReference>
<dbReference type="Pfam" id="PF12796">
    <property type="entry name" value="Ank_2"/>
    <property type="match status" value="1"/>
</dbReference>
<reference evidence="2 3" key="1">
    <citation type="submission" date="2021-02" db="EMBL/GenBank/DDBJ databases">
        <title>Cotonvirus japonicus, which uses Golgi apparatus of host cells for its virion factory, phylogenetically links tailed tupanvirus and icosahedral mimivirus.</title>
        <authorList>
            <person name="Takahashi H."/>
            <person name="Fukaya S."/>
            <person name="Song C."/>
            <person name="Murata K."/>
            <person name="Takemura M."/>
        </authorList>
    </citation>
    <scope>NUCLEOTIDE SEQUENCE [LARGE SCALE GENOMIC DNA]</scope>
</reference>
<keyword evidence="1" id="KW-1133">Transmembrane helix</keyword>
<organism evidence="2 3">
    <name type="scientific">Cotonvirus japonicus</name>
    <dbReference type="NCBI Taxonomy" id="2811091"/>
    <lineage>
        <taxon>Viruses</taxon>
        <taxon>Varidnaviria</taxon>
        <taxon>Bamfordvirae</taxon>
        <taxon>Nucleocytoviricota</taxon>
        <taxon>Megaviricetes</taxon>
        <taxon>Imitervirales</taxon>
        <taxon>Mimiviridae</taxon>
        <taxon>Megamimivirinae</taxon>
        <taxon>Cotonvirus</taxon>
        <taxon>Cotonvirus japonicum</taxon>
    </lineage>
</organism>
<dbReference type="GeneID" id="80558935"/>
<dbReference type="Gene3D" id="1.25.40.20">
    <property type="entry name" value="Ankyrin repeat-containing domain"/>
    <property type="match status" value="1"/>
</dbReference>
<name>A0ABM7NU68_9VIRU</name>
<keyword evidence="1" id="KW-0472">Membrane</keyword>
<dbReference type="SUPFAM" id="SSF48403">
    <property type="entry name" value="Ankyrin repeat"/>
    <property type="match status" value="1"/>
</dbReference>
<feature type="transmembrane region" description="Helical" evidence="1">
    <location>
        <begin position="6"/>
        <end position="24"/>
    </location>
</feature>
<keyword evidence="3" id="KW-1185">Reference proteome</keyword>
<dbReference type="EMBL" id="AP024483">
    <property type="protein sequence ID" value="BCS83730.1"/>
    <property type="molecule type" value="Genomic_DNA"/>
</dbReference>
<dbReference type="RefSeq" id="YP_010842338.1">
    <property type="nucleotide sequence ID" value="NC_079139.1"/>
</dbReference>
<sequence length="206" mass="23585">MNKHNLISVMMIFISIQIFVVYSTDIFNTYTERSFIDILYVGKAVHIVKTDHKAAGWTMAHELALRDDLQLHSSDFIFCAKKGDHLDSPSQIDVRDNFGQTPMWVACSACNYDNYLFLKNCGADLHQKDVQYRSLLHAAASGVSMKCLDIVKDLVKNGVDLHQKDVLGNTPIDDFKHENNVINYQTQFYLKNRKLVLSFLNDNHLL</sequence>
<proteinExistence type="predicted"/>
<protein>
    <submittedName>
        <fullName evidence="2">Ankyrin repeat protein</fullName>
    </submittedName>
</protein>
<dbReference type="InterPro" id="IPR002110">
    <property type="entry name" value="Ankyrin_rpt"/>
</dbReference>
<accession>A0ABM7NU68</accession>
<evidence type="ECO:0000313" key="2">
    <source>
        <dbReference type="EMBL" id="BCS83730.1"/>
    </source>
</evidence>